<keyword evidence="5 6" id="KW-0472">Membrane</keyword>
<dbReference type="Proteomes" id="UP000177876">
    <property type="component" value="Unassembled WGS sequence"/>
</dbReference>
<evidence type="ECO:0000256" key="4">
    <source>
        <dbReference type="ARBA" id="ARBA00022989"/>
    </source>
</evidence>
<sequence>MPGRQAQRERRLGRREILIFLTVLGPGLITAMVDNDAGGIATYSVAGARFGYELLWVLVFTAVLLIIVQEMTVRMGMVTGKGLAALIRERFSLRLTAFIMLILLITNFANTVSDFAGLAASMQLFHIPVFVAIPPFAGLTLWLVVRGTYRRVEKAFLVASLVYIAYIVSAVMAHPNWGEVGGGLATPSIQFNPTYLALMVTMIGTTIAPWMQFYQQAAIVDKGLDSSKIGYERLDTIAGSVLMTVVAMFIVIACSAAFFNNPAVGATTISGADQAAAALAPVAGNYASYLFAFGLLVASLFAGTILPLSTAYTVCEAFGWESGINRSYREAPRFYFIYTFFIVASALLVMIPRMPLIFLMLVSQTMNGILLPVVLFCMLILINDRDIMGSYVNPPWLNTIMWIITPLLSVLTLIMIVSVFFPSG</sequence>
<dbReference type="PANTHER" id="PTHR11706">
    <property type="entry name" value="SOLUTE CARRIER PROTEIN FAMILY 11 MEMBER"/>
    <property type="match status" value="1"/>
</dbReference>
<keyword evidence="2" id="KW-0813">Transport</keyword>
<evidence type="ECO:0000256" key="3">
    <source>
        <dbReference type="ARBA" id="ARBA00022692"/>
    </source>
</evidence>
<keyword evidence="3 6" id="KW-0812">Transmembrane</keyword>
<evidence type="ECO:0000256" key="5">
    <source>
        <dbReference type="ARBA" id="ARBA00023136"/>
    </source>
</evidence>
<feature type="transmembrane region" description="Helical" evidence="6">
    <location>
        <begin position="12"/>
        <end position="33"/>
    </location>
</feature>
<proteinExistence type="predicted"/>
<dbReference type="GO" id="GO:0005886">
    <property type="term" value="C:plasma membrane"/>
    <property type="evidence" value="ECO:0007669"/>
    <property type="project" value="TreeGrafter"/>
</dbReference>
<feature type="transmembrane region" description="Helical" evidence="6">
    <location>
        <begin position="156"/>
        <end position="174"/>
    </location>
</feature>
<evidence type="ECO:0000256" key="2">
    <source>
        <dbReference type="ARBA" id="ARBA00022448"/>
    </source>
</evidence>
<evidence type="ECO:0000256" key="1">
    <source>
        <dbReference type="ARBA" id="ARBA00004141"/>
    </source>
</evidence>
<feature type="transmembrane region" description="Helical" evidence="6">
    <location>
        <begin position="334"/>
        <end position="351"/>
    </location>
</feature>
<comment type="subcellular location">
    <subcellularLocation>
        <location evidence="1">Membrane</location>
        <topology evidence="1">Multi-pass membrane protein</topology>
    </subcellularLocation>
</comment>
<dbReference type="Pfam" id="PF01566">
    <property type="entry name" value="Nramp"/>
    <property type="match status" value="1"/>
</dbReference>
<dbReference type="GO" id="GO:0034755">
    <property type="term" value="P:iron ion transmembrane transport"/>
    <property type="evidence" value="ECO:0007669"/>
    <property type="project" value="TreeGrafter"/>
</dbReference>
<keyword evidence="4 6" id="KW-1133">Transmembrane helix</keyword>
<organism evidence="7 8">
    <name type="scientific">Candidatus Solincola sediminis</name>
    <dbReference type="NCBI Taxonomy" id="1797199"/>
    <lineage>
        <taxon>Bacteria</taxon>
        <taxon>Bacillati</taxon>
        <taxon>Actinomycetota</taxon>
        <taxon>Candidatus Geothermincolia</taxon>
        <taxon>Candidatus Geothermincolales</taxon>
        <taxon>Candidatus Geothermincolaceae</taxon>
        <taxon>Candidatus Solincola</taxon>
    </lineage>
</organism>
<comment type="caution">
    <text evidence="7">The sequence shown here is derived from an EMBL/GenBank/DDBJ whole genome shotgun (WGS) entry which is preliminary data.</text>
</comment>
<protein>
    <submittedName>
        <fullName evidence="7">Mn transporter</fullName>
    </submittedName>
</protein>
<dbReference type="GO" id="GO:0015086">
    <property type="term" value="F:cadmium ion transmembrane transporter activity"/>
    <property type="evidence" value="ECO:0007669"/>
    <property type="project" value="TreeGrafter"/>
</dbReference>
<accession>A0A1F2WJ83</accession>
<dbReference type="PANTHER" id="PTHR11706:SF33">
    <property type="entry name" value="NATURAL RESISTANCE-ASSOCIATED MACROPHAGE PROTEIN 2"/>
    <property type="match status" value="1"/>
</dbReference>
<name>A0A1F2WJ83_9ACTN</name>
<dbReference type="GO" id="GO:0005384">
    <property type="term" value="F:manganese ion transmembrane transporter activity"/>
    <property type="evidence" value="ECO:0007669"/>
    <property type="project" value="TreeGrafter"/>
</dbReference>
<dbReference type="NCBIfam" id="NF037982">
    <property type="entry name" value="Nramp_1"/>
    <property type="match status" value="1"/>
</dbReference>
<feature type="transmembrane region" description="Helical" evidence="6">
    <location>
        <begin position="357"/>
        <end position="382"/>
    </location>
</feature>
<feature type="transmembrane region" description="Helical" evidence="6">
    <location>
        <begin position="289"/>
        <end position="314"/>
    </location>
</feature>
<evidence type="ECO:0000313" key="8">
    <source>
        <dbReference type="Proteomes" id="UP000177876"/>
    </source>
</evidence>
<dbReference type="EMBL" id="MELK01000040">
    <property type="protein sequence ID" value="OFW56907.1"/>
    <property type="molecule type" value="Genomic_DNA"/>
</dbReference>
<feature type="transmembrane region" description="Helical" evidence="6">
    <location>
        <begin position="402"/>
        <end position="421"/>
    </location>
</feature>
<gene>
    <name evidence="7" type="ORF">A2Y75_07020</name>
</gene>
<feature type="transmembrane region" description="Helical" evidence="6">
    <location>
        <begin position="234"/>
        <end position="259"/>
    </location>
</feature>
<feature type="transmembrane region" description="Helical" evidence="6">
    <location>
        <begin position="93"/>
        <end position="112"/>
    </location>
</feature>
<dbReference type="STRING" id="1797197.A2Y75_07020"/>
<dbReference type="InterPro" id="IPR001046">
    <property type="entry name" value="NRAMP_fam"/>
</dbReference>
<evidence type="ECO:0000256" key="6">
    <source>
        <dbReference type="SAM" id="Phobius"/>
    </source>
</evidence>
<reference evidence="7 8" key="1">
    <citation type="journal article" date="2016" name="Nat. Commun.">
        <title>Thousands of microbial genomes shed light on interconnected biogeochemical processes in an aquifer system.</title>
        <authorList>
            <person name="Anantharaman K."/>
            <person name="Brown C.T."/>
            <person name="Hug L.A."/>
            <person name="Sharon I."/>
            <person name="Castelle C.J."/>
            <person name="Probst A.J."/>
            <person name="Thomas B.C."/>
            <person name="Singh A."/>
            <person name="Wilkins M.J."/>
            <person name="Karaoz U."/>
            <person name="Brodie E.L."/>
            <person name="Williams K.H."/>
            <person name="Hubbard S.S."/>
            <person name="Banfield J.F."/>
        </authorList>
    </citation>
    <scope>NUCLEOTIDE SEQUENCE [LARGE SCALE GENOMIC DNA]</scope>
</reference>
<evidence type="ECO:0000313" key="7">
    <source>
        <dbReference type="EMBL" id="OFW56907.1"/>
    </source>
</evidence>
<feature type="transmembrane region" description="Helical" evidence="6">
    <location>
        <begin position="194"/>
        <end position="213"/>
    </location>
</feature>
<dbReference type="AlphaFoldDB" id="A0A1F2WJ83"/>
<feature type="transmembrane region" description="Helical" evidence="6">
    <location>
        <begin position="53"/>
        <end position="73"/>
    </location>
</feature>
<feature type="transmembrane region" description="Helical" evidence="6">
    <location>
        <begin position="124"/>
        <end position="144"/>
    </location>
</feature>